<dbReference type="EC" id="5.1.3.2" evidence="5 10"/>
<evidence type="ECO:0000313" key="12">
    <source>
        <dbReference type="EMBL" id="PCD75551.1"/>
    </source>
</evidence>
<comment type="subunit">
    <text evidence="10">Homodimer.</text>
</comment>
<dbReference type="GO" id="GO:0033499">
    <property type="term" value="P:galactose catabolic process via UDP-galactose, Leloir pathway"/>
    <property type="evidence" value="ECO:0007669"/>
    <property type="project" value="TreeGrafter"/>
</dbReference>
<dbReference type="Gene3D" id="3.40.50.720">
    <property type="entry name" value="NAD(P)-binding Rossmann-like Domain"/>
    <property type="match status" value="1"/>
</dbReference>
<dbReference type="UniPathway" id="UPA00214"/>
<dbReference type="NCBIfam" id="TIGR01179">
    <property type="entry name" value="galE"/>
    <property type="match status" value="1"/>
</dbReference>
<dbReference type="PANTHER" id="PTHR43725">
    <property type="entry name" value="UDP-GLUCOSE 4-EPIMERASE"/>
    <property type="match status" value="1"/>
</dbReference>
<keyword evidence="13" id="KW-1185">Reference proteome</keyword>
<comment type="pathway">
    <text evidence="3 10">Carbohydrate metabolism; galactose metabolism.</text>
</comment>
<evidence type="ECO:0000313" key="13">
    <source>
        <dbReference type="Proteomes" id="UP000243507"/>
    </source>
</evidence>
<dbReference type="EMBL" id="NTJD01000015">
    <property type="protein sequence ID" value="PCD75551.1"/>
    <property type="molecule type" value="Genomic_DNA"/>
</dbReference>
<dbReference type="AlphaFoldDB" id="A0A2A4CJU5"/>
<keyword evidence="7 10" id="KW-0520">NAD</keyword>
<dbReference type="InterPro" id="IPR036291">
    <property type="entry name" value="NAD(P)-bd_dom_sf"/>
</dbReference>
<evidence type="ECO:0000256" key="8">
    <source>
        <dbReference type="ARBA" id="ARBA00023235"/>
    </source>
</evidence>
<proteinExistence type="inferred from homology"/>
<keyword evidence="9 10" id="KW-0119">Carbohydrate metabolism</keyword>
<dbReference type="InterPro" id="IPR005886">
    <property type="entry name" value="UDP_G4E"/>
</dbReference>
<comment type="similarity">
    <text evidence="4 10">Belongs to the NAD(P)-dependent epimerase/dehydratase family.</text>
</comment>
<dbReference type="CDD" id="cd05247">
    <property type="entry name" value="UDP_G4E_1_SDR_e"/>
    <property type="match status" value="1"/>
</dbReference>
<comment type="catalytic activity">
    <reaction evidence="1 10">
        <text>UDP-alpha-D-glucose = UDP-alpha-D-galactose</text>
        <dbReference type="Rhea" id="RHEA:22168"/>
        <dbReference type="ChEBI" id="CHEBI:58885"/>
        <dbReference type="ChEBI" id="CHEBI:66914"/>
        <dbReference type="EC" id="5.1.3.2"/>
    </reaction>
</comment>
<sequence length="330" mass="34721">MPQRILVTGGAGYIGSHFCKALARAGRVPVVYDNLSRGHADAVKWGPLIEADLRDGAALRAALADHGIEAVVHFAALAYVGESVTEPQRYYDNNLGGMISLLGAMEAEGVRQIVFSSSCATYGTPEALPIAETAPQAPINPYGRTKLVCEWMLRDAAVGWGLRSVALRYFNAAGADPEGEIGERHAPETHLIPLALMAASGQGGPLRVFGADYPTPDGTCIRDYIHVADLARAHLLALGHLGAGGESLALNLGTGQGASVRDVVGSVAQVTGRGVPMILDERRAGDPAELVADPHLAEKLLGFRAEITDLDRIVADAAPWFGHPRGGLRC</sequence>
<feature type="domain" description="NAD-dependent epimerase/dehydratase" evidence="11">
    <location>
        <begin position="5"/>
        <end position="253"/>
    </location>
</feature>
<evidence type="ECO:0000256" key="9">
    <source>
        <dbReference type="ARBA" id="ARBA00023277"/>
    </source>
</evidence>
<evidence type="ECO:0000256" key="5">
    <source>
        <dbReference type="ARBA" id="ARBA00013189"/>
    </source>
</evidence>
<dbReference type="OrthoDB" id="9801785at2"/>
<evidence type="ECO:0000256" key="7">
    <source>
        <dbReference type="ARBA" id="ARBA00023027"/>
    </source>
</evidence>
<comment type="caution">
    <text evidence="12">The sequence shown here is derived from an EMBL/GenBank/DDBJ whole genome shotgun (WGS) entry which is preliminary data.</text>
</comment>
<name>A0A2A4CJU5_9RHOB</name>
<evidence type="ECO:0000256" key="4">
    <source>
        <dbReference type="ARBA" id="ARBA00007637"/>
    </source>
</evidence>
<evidence type="ECO:0000256" key="1">
    <source>
        <dbReference type="ARBA" id="ARBA00000083"/>
    </source>
</evidence>
<dbReference type="PANTHER" id="PTHR43725:SF53">
    <property type="entry name" value="UDP-ARABINOSE 4-EPIMERASE 1"/>
    <property type="match status" value="1"/>
</dbReference>
<organism evidence="12 13">
    <name type="scientific">Pseudothioclava arenosa</name>
    <dbReference type="NCBI Taxonomy" id="1795308"/>
    <lineage>
        <taxon>Bacteria</taxon>
        <taxon>Pseudomonadati</taxon>
        <taxon>Pseudomonadota</taxon>
        <taxon>Alphaproteobacteria</taxon>
        <taxon>Rhodobacterales</taxon>
        <taxon>Paracoccaceae</taxon>
        <taxon>Pseudothioclava</taxon>
    </lineage>
</organism>
<dbReference type="GO" id="GO:0003978">
    <property type="term" value="F:UDP-glucose 4-epimerase activity"/>
    <property type="evidence" value="ECO:0007669"/>
    <property type="project" value="UniProtKB-UniRule"/>
</dbReference>
<keyword evidence="8 10" id="KW-0413">Isomerase</keyword>
<dbReference type="InterPro" id="IPR001509">
    <property type="entry name" value="Epimerase_deHydtase"/>
</dbReference>
<dbReference type="Gene3D" id="3.90.25.10">
    <property type="entry name" value="UDP-galactose 4-epimerase, domain 1"/>
    <property type="match status" value="1"/>
</dbReference>
<comment type="cofactor">
    <cofactor evidence="2 10">
        <name>NAD(+)</name>
        <dbReference type="ChEBI" id="CHEBI:57540"/>
    </cofactor>
</comment>
<accession>A0A2A4CJU5</accession>
<evidence type="ECO:0000256" key="10">
    <source>
        <dbReference type="RuleBase" id="RU366046"/>
    </source>
</evidence>
<dbReference type="SUPFAM" id="SSF51735">
    <property type="entry name" value="NAD(P)-binding Rossmann-fold domains"/>
    <property type="match status" value="1"/>
</dbReference>
<protein>
    <recommendedName>
        <fullName evidence="6 10">UDP-glucose 4-epimerase</fullName>
        <ecNumber evidence="5 10">5.1.3.2</ecNumber>
    </recommendedName>
</protein>
<evidence type="ECO:0000256" key="3">
    <source>
        <dbReference type="ARBA" id="ARBA00004947"/>
    </source>
</evidence>
<dbReference type="Proteomes" id="UP000243507">
    <property type="component" value="Unassembled WGS sequence"/>
</dbReference>
<evidence type="ECO:0000256" key="2">
    <source>
        <dbReference type="ARBA" id="ARBA00001911"/>
    </source>
</evidence>
<gene>
    <name evidence="12" type="primary">galE</name>
    <name evidence="12" type="ORF">CLN94_13555</name>
</gene>
<reference evidence="12 13" key="1">
    <citation type="submission" date="2017-09" db="EMBL/GenBank/DDBJ databases">
        <title>A multilocus sequence analysis scheme for characterization of bacteria in the genus Thioclava.</title>
        <authorList>
            <person name="Liu Y."/>
            <person name="Shao Z."/>
        </authorList>
    </citation>
    <scope>NUCLEOTIDE SEQUENCE [LARGE SCALE GENOMIC DNA]</scope>
    <source>
        <strain evidence="12 13">CAU 1312</strain>
    </source>
</reference>
<evidence type="ECO:0000259" key="11">
    <source>
        <dbReference type="Pfam" id="PF01370"/>
    </source>
</evidence>
<evidence type="ECO:0000256" key="6">
    <source>
        <dbReference type="ARBA" id="ARBA00018569"/>
    </source>
</evidence>
<dbReference type="RefSeq" id="WP_096434548.1">
    <property type="nucleotide sequence ID" value="NZ_NTJD01000015.1"/>
</dbReference>
<dbReference type="Pfam" id="PF01370">
    <property type="entry name" value="Epimerase"/>
    <property type="match status" value="1"/>
</dbReference>